<dbReference type="Proteomes" id="UP001243212">
    <property type="component" value="Unassembled WGS sequence"/>
</dbReference>
<organism evidence="2 3">
    <name type="scientific">Trueperella bonasi</name>
    <dbReference type="NCBI Taxonomy" id="312286"/>
    <lineage>
        <taxon>Bacteria</taxon>
        <taxon>Bacillati</taxon>
        <taxon>Actinomycetota</taxon>
        <taxon>Actinomycetes</taxon>
        <taxon>Actinomycetales</taxon>
        <taxon>Actinomycetaceae</taxon>
        <taxon>Trueperella</taxon>
    </lineage>
</organism>
<feature type="domain" description="Cobalamin-independent methionine synthase MetE C-terminal/archaeal" evidence="1">
    <location>
        <begin position="4"/>
        <end position="167"/>
    </location>
</feature>
<proteinExistence type="predicted"/>
<comment type="caution">
    <text evidence="2">The sequence shown here is derived from an EMBL/GenBank/DDBJ whole genome shotgun (WGS) entry which is preliminary data.</text>
</comment>
<dbReference type="GO" id="GO:0003871">
    <property type="term" value="F:5-methyltetrahydropteroyltriglutamate-homocysteine S-methyltransferase activity"/>
    <property type="evidence" value="ECO:0007669"/>
    <property type="project" value="UniProtKB-EC"/>
</dbReference>
<dbReference type="InterPro" id="IPR002629">
    <property type="entry name" value="Met_Synth_C/arc"/>
</dbReference>
<keyword evidence="3" id="KW-1185">Reference proteome</keyword>
<evidence type="ECO:0000313" key="2">
    <source>
        <dbReference type="EMBL" id="MDP9806368.1"/>
    </source>
</evidence>
<gene>
    <name evidence="2" type="ORF">J2S70_000950</name>
</gene>
<sequence>MTIKTTHVGSLPRTKALLEANTQHANGQISTEELNSVLESEVAGVVKRQKDIGIDVVNEGEYGHIMQESVDYGAWWFYSFTRLGGIEFEEVSTLDGGGQRLSTPGNIVLTSFEDRRDRKVFAGAYADPESGIYTGGEMTEAPVFTGDITYIGEQATRTDVDLLKKNMDAYGIEDGFMPAISPGSAARIQNRRYDSEKELLDAVADALHEEYKIITDAGLTVQIDAPDLAESWDQINPEPTIADYQDWLQLRIDAINRALQGINPELVRLHICWGSWHGPHSTDIPFDAIVDQCLEVNAKEFSFEAASGRHAHEWKIWQDGKLPAGNVIVPGLVSHSTNIIEHPELVAERLIRFAEIVGPENVIASTDCGLGGRVHEEIAWAKLETLVEGTKIANKHFGL</sequence>
<keyword evidence="2" id="KW-0489">Methyltransferase</keyword>
<protein>
    <submittedName>
        <fullName evidence="2">5-methyltetrahydropteroyltriglutamate--homocysteine methyltransferase</fullName>
        <ecNumber evidence="2">2.1.1.14</ecNumber>
    </submittedName>
</protein>
<dbReference type="EC" id="2.1.1.14" evidence="2"/>
<dbReference type="SUPFAM" id="SSF51726">
    <property type="entry name" value="UROD/MetE-like"/>
    <property type="match status" value="1"/>
</dbReference>
<dbReference type="CDD" id="cd03311">
    <property type="entry name" value="CIMS_C_terminal_like"/>
    <property type="match status" value="1"/>
</dbReference>
<dbReference type="PANTHER" id="PTHR43844">
    <property type="entry name" value="METHIONINE SYNTHASE"/>
    <property type="match status" value="1"/>
</dbReference>
<dbReference type="Pfam" id="PF01717">
    <property type="entry name" value="Meth_synt_2"/>
    <property type="match status" value="1"/>
</dbReference>
<evidence type="ECO:0000313" key="3">
    <source>
        <dbReference type="Proteomes" id="UP001243212"/>
    </source>
</evidence>
<dbReference type="PANTHER" id="PTHR43844:SF2">
    <property type="entry name" value="SYNTHASE, VITAMIN-B12 INDEPENDENT, PUTATIVE (AFU_ORTHOLOGUE AFUA_3G12060)-RELATED"/>
    <property type="match status" value="1"/>
</dbReference>
<dbReference type="Gene3D" id="3.20.20.210">
    <property type="match status" value="1"/>
</dbReference>
<dbReference type="RefSeq" id="WP_307682596.1">
    <property type="nucleotide sequence ID" value="NZ_JAUSQX010000001.1"/>
</dbReference>
<reference evidence="2 3" key="1">
    <citation type="submission" date="2023-07" db="EMBL/GenBank/DDBJ databases">
        <title>Sequencing the genomes of 1000 actinobacteria strains.</title>
        <authorList>
            <person name="Klenk H.-P."/>
        </authorList>
    </citation>
    <scope>NUCLEOTIDE SEQUENCE [LARGE SCALE GENOMIC DNA]</scope>
    <source>
        <strain evidence="2 3">DSM 17163</strain>
    </source>
</reference>
<accession>A0ABT9NH88</accession>
<dbReference type="InterPro" id="IPR038071">
    <property type="entry name" value="UROD/MetE-like_sf"/>
</dbReference>
<dbReference type="GO" id="GO:0032259">
    <property type="term" value="P:methylation"/>
    <property type="evidence" value="ECO:0007669"/>
    <property type="project" value="UniProtKB-KW"/>
</dbReference>
<dbReference type="EMBL" id="JAUSQX010000001">
    <property type="protein sequence ID" value="MDP9806368.1"/>
    <property type="molecule type" value="Genomic_DNA"/>
</dbReference>
<keyword evidence="2" id="KW-0808">Transferase</keyword>
<evidence type="ECO:0000259" key="1">
    <source>
        <dbReference type="Pfam" id="PF01717"/>
    </source>
</evidence>
<name>A0ABT9NH88_9ACTO</name>